<dbReference type="Pfam" id="PF03981">
    <property type="entry name" value="Ubiq_cyt_C_chap"/>
    <property type="match status" value="1"/>
</dbReference>
<dbReference type="GO" id="GO:0005739">
    <property type="term" value="C:mitochondrion"/>
    <property type="evidence" value="ECO:0007669"/>
    <property type="project" value="TreeGrafter"/>
</dbReference>
<accession>A0A1S3IT93</accession>
<dbReference type="STRING" id="7574.A0A1S3IT93"/>
<reference evidence="4" key="1">
    <citation type="journal article" date="2015" name="Nat. Commun.">
        <title>The Lingula genome provides insights into brachiopod evolution and the origin of phosphate biomineralization.</title>
        <authorList>
            <person name="Luo Y.J."/>
            <person name="Takeuchi T."/>
            <person name="Koyanagi R."/>
            <person name="Yamada L."/>
            <person name="Kanda M."/>
            <person name="Khalturina M."/>
            <person name="Fujie M."/>
            <person name="Yamasaki S.I."/>
            <person name="Endo K."/>
            <person name="Satoh N."/>
        </authorList>
    </citation>
    <scope>NUCLEOTIDE SEQUENCE</scope>
</reference>
<gene>
    <name evidence="4" type="primary">LOC106167249</name>
</gene>
<protein>
    <submittedName>
        <fullName evidence="4">Ubiquinol-cytochrome-c reductase complex assembly factor 1</fullName>
    </submittedName>
</protein>
<keyword evidence="3" id="KW-1185">Reference proteome</keyword>
<dbReference type="PANTHER" id="PTHR12184:SF1">
    <property type="entry name" value="UBIQUINOL-CYTOCHROME-C REDUCTASE COMPLEX ASSEMBLY FACTOR 1"/>
    <property type="match status" value="1"/>
</dbReference>
<dbReference type="GO" id="GO:0034551">
    <property type="term" value="P:mitochondrial respiratory chain complex III assembly"/>
    <property type="evidence" value="ECO:0007669"/>
    <property type="project" value="TreeGrafter"/>
</dbReference>
<dbReference type="InterPro" id="IPR007129">
    <property type="entry name" value="Ubiqinol_cyt_c_chaperone_CPB3"/>
</dbReference>
<dbReference type="AlphaFoldDB" id="A0A1S3IT93"/>
<reference evidence="4" key="2">
    <citation type="submission" date="2025-08" db="UniProtKB">
        <authorList>
            <consortium name="RefSeq"/>
        </authorList>
    </citation>
    <scope>IDENTIFICATION</scope>
</reference>
<evidence type="ECO:0000313" key="4">
    <source>
        <dbReference type="RefSeq" id="XP_013401430.1"/>
    </source>
</evidence>
<dbReference type="KEGG" id="lak:106167249"/>
<dbReference type="GeneID" id="106167249"/>
<name>A0A1S3IT93_LINAN</name>
<evidence type="ECO:0000313" key="3">
    <source>
        <dbReference type="Proteomes" id="UP000085678"/>
    </source>
</evidence>
<dbReference type="PANTHER" id="PTHR12184">
    <property type="entry name" value="UBIQUINOL-CYTOCHROME C REDUCTASE COMPLEX ASSEMBLY FACTOR 1 FAMILY MEMBER"/>
    <property type="match status" value="1"/>
</dbReference>
<dbReference type="InterPro" id="IPR021150">
    <property type="entry name" value="Ubiq_cyt_c_chap"/>
</dbReference>
<organism evidence="3 4">
    <name type="scientific">Lingula anatina</name>
    <name type="common">Brachiopod</name>
    <name type="synonym">Lingula unguis</name>
    <dbReference type="NCBI Taxonomy" id="7574"/>
    <lineage>
        <taxon>Eukaryota</taxon>
        <taxon>Metazoa</taxon>
        <taxon>Spiralia</taxon>
        <taxon>Lophotrochozoa</taxon>
        <taxon>Brachiopoda</taxon>
        <taxon>Linguliformea</taxon>
        <taxon>Lingulata</taxon>
        <taxon>Lingulida</taxon>
        <taxon>Linguloidea</taxon>
        <taxon>Lingulidae</taxon>
        <taxon>Lingula</taxon>
    </lineage>
</organism>
<dbReference type="OrthoDB" id="4007at2759"/>
<feature type="domain" description="Ubiquinol-cytochrome c chaperone" evidence="2">
    <location>
        <begin position="129"/>
        <end position="271"/>
    </location>
</feature>
<comment type="similarity">
    <text evidence="1">Belongs to the CBP3 family.</text>
</comment>
<dbReference type="InParanoid" id="A0A1S3IT93"/>
<dbReference type="FunCoup" id="A0A1S3IT93">
    <property type="interactions" value="872"/>
</dbReference>
<sequence length="303" mass="35247">MLRSGVMQAFIVGRTTQSTLQRCQQCLLTRQAAMATTTTKRLPQSYTVNNSLRGYMCSSRQYLPTKRYKSSTTVVPQEFRIIVTPITERNTFVQFTGVHKLLDRSDIKKVMLRAYSCCAELWEYEDFLQEFDLDDSFETWATLTMLHMWLLAVRINRPGEDLNYNVKTYKENFGELFMEDVENRLKALGREIITLAERDEAKEHFWGLFQHMLLGMDEGMLSDDKCLAGAIWRHVFHVKPKEPEHLASMVEYVRKQIYHLDNTSSEQILGKGCVTFARLKNDSADTAKAIHVWRKMPFDVNDS</sequence>
<proteinExistence type="inferred from homology"/>
<evidence type="ECO:0000259" key="2">
    <source>
        <dbReference type="Pfam" id="PF03981"/>
    </source>
</evidence>
<dbReference type="RefSeq" id="XP_013401430.1">
    <property type="nucleotide sequence ID" value="XM_013545976.1"/>
</dbReference>
<dbReference type="Proteomes" id="UP000085678">
    <property type="component" value="Unplaced"/>
</dbReference>
<evidence type="ECO:0000256" key="1">
    <source>
        <dbReference type="ARBA" id="ARBA00006407"/>
    </source>
</evidence>